<dbReference type="GO" id="GO:0016139">
    <property type="term" value="P:glycoside catabolic process"/>
    <property type="evidence" value="ECO:0007669"/>
    <property type="project" value="TreeGrafter"/>
</dbReference>
<dbReference type="RefSeq" id="WP_117627949.1">
    <property type="nucleotide sequence ID" value="NZ_CABJDZ010000002.1"/>
</dbReference>
<dbReference type="GO" id="GO:0006004">
    <property type="term" value="P:fucose metabolic process"/>
    <property type="evidence" value="ECO:0007669"/>
    <property type="project" value="InterPro"/>
</dbReference>
<dbReference type="InterPro" id="IPR031919">
    <property type="entry name" value="Fucosidase_C"/>
</dbReference>
<dbReference type="SUPFAM" id="SSF51445">
    <property type="entry name" value="(Trans)glycosidases"/>
    <property type="match status" value="1"/>
</dbReference>
<sequence>MEKRKYLEEIERTIQAGPYQDSWESLCQHVTPKWYKNDKFGIFIHWGVYSVPAFGNEWYARYVYRKNSPENKFHIKKYGDLNQFGYKDFIPMFQAKKYVPDEWAKLFKAAGARFVMPVAEHHDGFQMYGSQWSPWNAENMGPKKDVLGELKTAVEKEELKFCTSSHRAEHWWFYNYGNSYPCDVSDPQYQDFYGPSHGPSHDVNDIYDNPPDQGFLEDWLVRTCEIVDKYQPKIMFFDWWIQQVAFKPYLKKFAAYYYNRAVQWGEEVAIDAKFDAFVHGSVVKDIERGQLSGISTDFWQNDTSVANNSWGYTEGNIYKKPESIIQDLVDVVSKNGAFLLNIGPKADGTIPEEDTNILQEIGKWMKKNGEAIYDTIPWKVFGEGPTLVPEGHFTDTQHFDFTSEDIRYTAKSNSIYAIVMKWPGDGKVILKEVGRKAGRLRTAVKRISILGYDIDPLFEYRDCVEIEAHIQADEYPVVLKLEIL</sequence>
<dbReference type="PIRSF" id="PIRSF001092">
    <property type="entry name" value="Alpha-L-fucosidase"/>
    <property type="match status" value="1"/>
</dbReference>
<feature type="domain" description="Glycoside hydrolase family 29 N-terminal" evidence="7">
    <location>
        <begin position="11"/>
        <end position="370"/>
    </location>
</feature>
<dbReference type="EMBL" id="QROE01000002">
    <property type="protein sequence ID" value="RHK96785.1"/>
    <property type="molecule type" value="Genomic_DNA"/>
</dbReference>
<dbReference type="GO" id="GO:0004560">
    <property type="term" value="F:alpha-L-fucosidase activity"/>
    <property type="evidence" value="ECO:0007669"/>
    <property type="project" value="InterPro"/>
</dbReference>
<gene>
    <name evidence="10" type="ORF">DW040_06220</name>
    <name evidence="9" type="ORF">DWW07_01095</name>
</gene>
<evidence type="ECO:0000256" key="4">
    <source>
        <dbReference type="ARBA" id="ARBA00022729"/>
    </source>
</evidence>
<keyword evidence="5" id="KW-0378">Hydrolase</keyword>
<dbReference type="GO" id="GO:0005764">
    <property type="term" value="C:lysosome"/>
    <property type="evidence" value="ECO:0007669"/>
    <property type="project" value="TreeGrafter"/>
</dbReference>
<dbReference type="Pfam" id="PF01120">
    <property type="entry name" value="Alpha_L_fucos"/>
    <property type="match status" value="1"/>
</dbReference>
<feature type="domain" description="Alpha-L-fucosidase C-terminal" evidence="8">
    <location>
        <begin position="400"/>
        <end position="453"/>
    </location>
</feature>
<evidence type="ECO:0000313" key="11">
    <source>
        <dbReference type="Proteomes" id="UP000265828"/>
    </source>
</evidence>
<dbReference type="InterPro" id="IPR000933">
    <property type="entry name" value="Glyco_hydro_29"/>
</dbReference>
<dbReference type="SMART" id="SM00812">
    <property type="entry name" value="Alpha_L_fucos"/>
    <property type="match status" value="1"/>
</dbReference>
<dbReference type="AlphaFoldDB" id="A0A395XAU9"/>
<reference evidence="11 12" key="1">
    <citation type="submission" date="2018-08" db="EMBL/GenBank/DDBJ databases">
        <title>A genome reference for cultivated species of the human gut microbiota.</title>
        <authorList>
            <person name="Zou Y."/>
            <person name="Xue W."/>
            <person name="Luo G."/>
        </authorList>
    </citation>
    <scope>NUCLEOTIDE SEQUENCE [LARGE SCALE GENOMIC DNA]</scope>
    <source>
        <strain evidence="9 11">AF14-23</strain>
        <strain evidence="10 12">AF39-4</strain>
    </source>
</reference>
<evidence type="ECO:0000259" key="8">
    <source>
        <dbReference type="Pfam" id="PF16757"/>
    </source>
</evidence>
<evidence type="ECO:0000256" key="3">
    <source>
        <dbReference type="ARBA" id="ARBA00012662"/>
    </source>
</evidence>
<evidence type="ECO:0000256" key="5">
    <source>
        <dbReference type="ARBA" id="ARBA00022801"/>
    </source>
</evidence>
<dbReference type="Gene3D" id="3.20.20.80">
    <property type="entry name" value="Glycosidases"/>
    <property type="match status" value="1"/>
</dbReference>
<protein>
    <recommendedName>
        <fullName evidence="3">alpha-L-fucosidase</fullName>
        <ecNumber evidence="3">3.2.1.51</ecNumber>
    </recommendedName>
</protein>
<evidence type="ECO:0000256" key="1">
    <source>
        <dbReference type="ARBA" id="ARBA00004071"/>
    </source>
</evidence>
<dbReference type="PANTHER" id="PTHR10030:SF37">
    <property type="entry name" value="ALPHA-L-FUCOSIDASE-RELATED"/>
    <property type="match status" value="1"/>
</dbReference>
<dbReference type="InterPro" id="IPR057739">
    <property type="entry name" value="Glyco_hydro_29_N"/>
</dbReference>
<dbReference type="InterPro" id="IPR013780">
    <property type="entry name" value="Glyco_hydro_b"/>
</dbReference>
<dbReference type="Proteomes" id="UP000284267">
    <property type="component" value="Unassembled WGS sequence"/>
</dbReference>
<comment type="caution">
    <text evidence="9">The sequence shown here is derived from an EMBL/GenBank/DDBJ whole genome shotgun (WGS) entry which is preliminary data.</text>
</comment>
<comment type="function">
    <text evidence="1">Alpha-L-fucosidase is responsible for hydrolyzing the alpha-1,6-linked fucose joined to the reducing-end N-acetylglucosamine of the carbohydrate moieties of glycoproteins.</text>
</comment>
<evidence type="ECO:0000256" key="6">
    <source>
        <dbReference type="ARBA" id="ARBA00023295"/>
    </source>
</evidence>
<proteinExistence type="inferred from homology"/>
<dbReference type="Proteomes" id="UP000265828">
    <property type="component" value="Unassembled WGS sequence"/>
</dbReference>
<dbReference type="Pfam" id="PF16757">
    <property type="entry name" value="Fucosidase_C"/>
    <property type="match status" value="1"/>
</dbReference>
<evidence type="ECO:0000313" key="10">
    <source>
        <dbReference type="EMBL" id="RHK96785.1"/>
    </source>
</evidence>
<accession>A0A395XAU9</accession>
<dbReference type="InterPro" id="IPR017853">
    <property type="entry name" value="GH"/>
</dbReference>
<evidence type="ECO:0000313" key="9">
    <source>
        <dbReference type="EMBL" id="RGV66323.1"/>
    </source>
</evidence>
<dbReference type="PRINTS" id="PR00741">
    <property type="entry name" value="GLHYDRLASE29"/>
</dbReference>
<dbReference type="EC" id="3.2.1.51" evidence="3"/>
<keyword evidence="4" id="KW-0732">Signal</keyword>
<dbReference type="EMBL" id="QRZI01000001">
    <property type="protein sequence ID" value="RGV66323.1"/>
    <property type="molecule type" value="Genomic_DNA"/>
</dbReference>
<evidence type="ECO:0000313" key="12">
    <source>
        <dbReference type="Proteomes" id="UP000284267"/>
    </source>
</evidence>
<evidence type="ECO:0000256" key="2">
    <source>
        <dbReference type="ARBA" id="ARBA00007951"/>
    </source>
</evidence>
<comment type="similarity">
    <text evidence="2">Belongs to the glycosyl hydrolase 29 family.</text>
</comment>
<dbReference type="PANTHER" id="PTHR10030">
    <property type="entry name" value="ALPHA-L-FUCOSIDASE"/>
    <property type="match status" value="1"/>
</dbReference>
<dbReference type="Gene3D" id="2.60.40.1180">
    <property type="entry name" value="Golgi alpha-mannosidase II"/>
    <property type="match status" value="1"/>
</dbReference>
<dbReference type="InterPro" id="IPR016286">
    <property type="entry name" value="FUC_metazoa-typ"/>
</dbReference>
<keyword evidence="6" id="KW-0326">Glycosidase</keyword>
<name>A0A395XAU9_9FIRM</name>
<organism evidence="9 11">
    <name type="scientific">Blautia obeum</name>
    <dbReference type="NCBI Taxonomy" id="40520"/>
    <lineage>
        <taxon>Bacteria</taxon>
        <taxon>Bacillati</taxon>
        <taxon>Bacillota</taxon>
        <taxon>Clostridia</taxon>
        <taxon>Lachnospirales</taxon>
        <taxon>Lachnospiraceae</taxon>
        <taxon>Blautia</taxon>
    </lineage>
</organism>
<evidence type="ECO:0000259" key="7">
    <source>
        <dbReference type="Pfam" id="PF01120"/>
    </source>
</evidence>